<dbReference type="Proteomes" id="UP001172083">
    <property type="component" value="Unassembled WGS sequence"/>
</dbReference>
<gene>
    <name evidence="3" type="ORF">QQ020_21850</name>
</gene>
<dbReference type="PANTHER" id="PTHR33993">
    <property type="entry name" value="GLYOXALASE-RELATED"/>
    <property type="match status" value="1"/>
</dbReference>
<dbReference type="Pfam" id="PF00903">
    <property type="entry name" value="Glyoxalase"/>
    <property type="match status" value="1"/>
</dbReference>
<feature type="signal peptide" evidence="1">
    <location>
        <begin position="1"/>
        <end position="25"/>
    </location>
</feature>
<dbReference type="PANTHER" id="PTHR33993:SF2">
    <property type="entry name" value="VOC DOMAIN-CONTAINING PROTEIN"/>
    <property type="match status" value="1"/>
</dbReference>
<evidence type="ECO:0000313" key="3">
    <source>
        <dbReference type="EMBL" id="MDN5214738.1"/>
    </source>
</evidence>
<evidence type="ECO:0000256" key="1">
    <source>
        <dbReference type="SAM" id="SignalP"/>
    </source>
</evidence>
<dbReference type="EMBL" id="JAUJEB010000005">
    <property type="protein sequence ID" value="MDN5214738.1"/>
    <property type="molecule type" value="Genomic_DNA"/>
</dbReference>
<organism evidence="3 4">
    <name type="scientific">Agaribacillus aureus</name>
    <dbReference type="NCBI Taxonomy" id="3051825"/>
    <lineage>
        <taxon>Bacteria</taxon>
        <taxon>Pseudomonadati</taxon>
        <taxon>Bacteroidota</taxon>
        <taxon>Cytophagia</taxon>
        <taxon>Cytophagales</taxon>
        <taxon>Splendidivirgaceae</taxon>
        <taxon>Agaribacillus</taxon>
    </lineage>
</organism>
<keyword evidence="4" id="KW-1185">Reference proteome</keyword>
<reference evidence="3" key="1">
    <citation type="submission" date="2023-06" db="EMBL/GenBank/DDBJ databases">
        <title>Genomic of Agaribacillus aureum.</title>
        <authorList>
            <person name="Wang G."/>
        </authorList>
    </citation>
    <scope>NUCLEOTIDE SEQUENCE</scope>
    <source>
        <strain evidence="3">BMA12</strain>
    </source>
</reference>
<proteinExistence type="predicted"/>
<protein>
    <submittedName>
        <fullName evidence="3">VOC family protein</fullName>
    </submittedName>
</protein>
<accession>A0ABT8LAF8</accession>
<dbReference type="InterPro" id="IPR029068">
    <property type="entry name" value="Glyas_Bleomycin-R_OHBP_Dase"/>
</dbReference>
<sequence>MKKTIMSAGVFLAIGLITCTNQNNANSQVSKVEATPKQISDNMKSFISIFEIPSIEFSRAVTFYQSILDIKIEEIDMQGTQMGLFPSEGQMVSGIIVKGEGYQPSSDGVVIYLNGGDNLQVILDKVEANGGKIALPKTLIDEENGYFAMFIDTEGNKIGLHSPN</sequence>
<name>A0ABT8LAF8_9BACT</name>
<feature type="chain" id="PRO_5046280216" evidence="1">
    <location>
        <begin position="26"/>
        <end position="164"/>
    </location>
</feature>
<dbReference type="CDD" id="cd07247">
    <property type="entry name" value="SgaA_N_like"/>
    <property type="match status" value="1"/>
</dbReference>
<dbReference type="SUPFAM" id="SSF54593">
    <property type="entry name" value="Glyoxalase/Bleomycin resistance protein/Dihydroxybiphenyl dioxygenase"/>
    <property type="match status" value="1"/>
</dbReference>
<evidence type="ECO:0000313" key="4">
    <source>
        <dbReference type="Proteomes" id="UP001172083"/>
    </source>
</evidence>
<evidence type="ECO:0000259" key="2">
    <source>
        <dbReference type="Pfam" id="PF00903"/>
    </source>
</evidence>
<feature type="domain" description="Glyoxalase/fosfomycin resistance/dioxygenase" evidence="2">
    <location>
        <begin position="56"/>
        <end position="158"/>
    </location>
</feature>
<dbReference type="RefSeq" id="WP_346760077.1">
    <property type="nucleotide sequence ID" value="NZ_JAUJEB010000005.1"/>
</dbReference>
<dbReference type="InterPro" id="IPR052164">
    <property type="entry name" value="Anthracycline_SecMetBiosynth"/>
</dbReference>
<dbReference type="InterPro" id="IPR004360">
    <property type="entry name" value="Glyas_Fos-R_dOase_dom"/>
</dbReference>
<comment type="caution">
    <text evidence="3">The sequence shown here is derived from an EMBL/GenBank/DDBJ whole genome shotgun (WGS) entry which is preliminary data.</text>
</comment>
<dbReference type="Gene3D" id="3.10.180.10">
    <property type="entry name" value="2,3-Dihydroxybiphenyl 1,2-Dioxygenase, domain 1"/>
    <property type="match status" value="1"/>
</dbReference>
<keyword evidence="1" id="KW-0732">Signal</keyword>